<dbReference type="AlphaFoldDB" id="A0A0M5LEK6"/>
<reference evidence="2 3" key="1">
    <citation type="journal article" date="2015" name="Genome Announc.">
        <title>Genome Sequence of 'Candidatus Thioglobus autotrophica' Strain EF1, a Chemoautotroph from the SUP05 Clade of Marine Gammaproteobacteria.</title>
        <authorList>
            <person name="Shah V."/>
            <person name="Morris R.M."/>
        </authorList>
    </citation>
    <scope>NUCLEOTIDE SEQUENCE [LARGE SCALE GENOMIC DNA]</scope>
    <source>
        <strain evidence="2 3">EF1</strain>
    </source>
</reference>
<organism evidence="2 3">
    <name type="scientific">Candidatus Thioglobus autotrophicus</name>
    <dbReference type="NCBI Taxonomy" id="1705394"/>
    <lineage>
        <taxon>Bacteria</taxon>
        <taxon>Pseudomonadati</taxon>
        <taxon>Pseudomonadota</taxon>
        <taxon>Gammaproteobacteria</taxon>
        <taxon>Candidatus Pseudothioglobaceae</taxon>
        <taxon>Candidatus Thioglobus</taxon>
    </lineage>
</organism>
<proteinExistence type="predicted"/>
<dbReference type="EMBL" id="CP010552">
    <property type="protein sequence ID" value="ALE52523.1"/>
    <property type="molecule type" value="Genomic_DNA"/>
</dbReference>
<protein>
    <submittedName>
        <fullName evidence="2">Uncharacterized protein</fullName>
    </submittedName>
</protein>
<sequence length="106" mass="11656">MKHIKIMLMMGFMAISVTTNAATNTEVVGMLEGYVETCNKKKTSIGHMFIGKAITNFGKGGIQQRADRLRASDEYQKGKNLVSLDFCITIGFLLEDMGLSKATTDK</sequence>
<accession>A0A0M5LEK6</accession>
<evidence type="ECO:0000313" key="2">
    <source>
        <dbReference type="EMBL" id="ALE52523.1"/>
    </source>
</evidence>
<dbReference type="Proteomes" id="UP000058020">
    <property type="component" value="Chromosome"/>
</dbReference>
<feature type="chain" id="PRO_5005805041" evidence="1">
    <location>
        <begin position="22"/>
        <end position="106"/>
    </location>
</feature>
<evidence type="ECO:0000313" key="3">
    <source>
        <dbReference type="Proteomes" id="UP000058020"/>
    </source>
</evidence>
<evidence type="ECO:0000256" key="1">
    <source>
        <dbReference type="SAM" id="SignalP"/>
    </source>
</evidence>
<feature type="signal peptide" evidence="1">
    <location>
        <begin position="1"/>
        <end position="21"/>
    </location>
</feature>
<name>A0A0M5LEK6_9GAMM</name>
<keyword evidence="3" id="KW-1185">Reference proteome</keyword>
<dbReference type="KEGG" id="tho:SP60_04420"/>
<keyword evidence="1" id="KW-0732">Signal</keyword>
<gene>
    <name evidence="2" type="ORF">SP60_04420</name>
</gene>